<reference evidence="1" key="1">
    <citation type="submission" date="2022-10" db="EMBL/GenBank/DDBJ databases">
        <title>Tapping the CABI collections for fungal endophytes: first genome assemblies for Collariella, Neodidymelliopsis, Ascochyta clinopodiicola, Didymella pomorum, Didymosphaeria variabile, Neocosmospora piperis and Neocucurbitaria cava.</title>
        <authorList>
            <person name="Hill R."/>
        </authorList>
    </citation>
    <scope>NUCLEOTIDE SEQUENCE</scope>
    <source>
        <strain evidence="1">IMI 356815</strain>
    </source>
</reference>
<sequence>MYLRDVHAEKHIPTLYQFIKENPLGLLITALDSKTFQFLQSSHIPWVLDTPEDDKTKLGTLRGHIARANPQAKSFTEVAKEAREGQNNADGSHSLTRDVLVTFNGPAHHYVTPKFYTETKPASGKVVPTWNYSAVQVYGRATIFYDTKAESTHTFLNKQIRDLTNHNEVEIMGNKEKPWVVEDAPESYVEILKKAILGIQIEISDIGGKWKMSQELPEGDQQGVINGFAKLDTELGKDMSETVKARCTKKEAKAHVVRD</sequence>
<dbReference type="RefSeq" id="XP_056071454.1">
    <property type="nucleotide sequence ID" value="XM_056214187.1"/>
</dbReference>
<comment type="caution">
    <text evidence="1">The sequence shown here is derived from an EMBL/GenBank/DDBJ whole genome shotgun (WGS) entry which is preliminary data.</text>
</comment>
<dbReference type="InterPro" id="IPR012349">
    <property type="entry name" value="Split_barrel_FMN-bd"/>
</dbReference>
<dbReference type="Gene3D" id="2.30.110.10">
    <property type="entry name" value="Electron Transport, Fmn-binding Protein, Chain A"/>
    <property type="match status" value="1"/>
</dbReference>
<gene>
    <name evidence="1" type="ORF">N0V89_005410</name>
</gene>
<organism evidence="1 2">
    <name type="scientific">Didymosphaeria variabile</name>
    <dbReference type="NCBI Taxonomy" id="1932322"/>
    <lineage>
        <taxon>Eukaryota</taxon>
        <taxon>Fungi</taxon>
        <taxon>Dikarya</taxon>
        <taxon>Ascomycota</taxon>
        <taxon>Pezizomycotina</taxon>
        <taxon>Dothideomycetes</taxon>
        <taxon>Pleosporomycetidae</taxon>
        <taxon>Pleosporales</taxon>
        <taxon>Massarineae</taxon>
        <taxon>Didymosphaeriaceae</taxon>
        <taxon>Didymosphaeria</taxon>
    </lineage>
</organism>
<name>A0A9W8XKQ5_9PLEO</name>
<dbReference type="SUPFAM" id="SSF50475">
    <property type="entry name" value="FMN-binding split barrel"/>
    <property type="match status" value="1"/>
</dbReference>
<protein>
    <recommendedName>
        <fullName evidence="3">Transcriptional regulator</fullName>
    </recommendedName>
</protein>
<dbReference type="Pfam" id="PF04299">
    <property type="entry name" value="FMN_bind_2"/>
    <property type="match status" value="1"/>
</dbReference>
<evidence type="ECO:0000313" key="1">
    <source>
        <dbReference type="EMBL" id="KAJ4353680.1"/>
    </source>
</evidence>
<dbReference type="OrthoDB" id="2101473at2759"/>
<dbReference type="InterPro" id="IPR007396">
    <property type="entry name" value="TR_PAI2-type"/>
</dbReference>
<dbReference type="PANTHER" id="PTHR35802:SF1">
    <property type="entry name" value="PROTEASE SYNTHASE AND SPORULATION PROTEIN PAI 2"/>
    <property type="match status" value="1"/>
</dbReference>
<evidence type="ECO:0000313" key="2">
    <source>
        <dbReference type="Proteomes" id="UP001140513"/>
    </source>
</evidence>
<evidence type="ECO:0008006" key="3">
    <source>
        <dbReference type="Google" id="ProtNLM"/>
    </source>
</evidence>
<dbReference type="GeneID" id="80908940"/>
<accession>A0A9W8XKQ5</accession>
<dbReference type="PANTHER" id="PTHR35802">
    <property type="entry name" value="PROTEASE SYNTHASE AND SPORULATION PROTEIN PAI 2"/>
    <property type="match status" value="1"/>
</dbReference>
<keyword evidence="2" id="KW-1185">Reference proteome</keyword>
<proteinExistence type="predicted"/>
<dbReference type="Proteomes" id="UP001140513">
    <property type="component" value="Unassembled WGS sequence"/>
</dbReference>
<dbReference type="AlphaFoldDB" id="A0A9W8XKQ5"/>
<dbReference type="PIRSF" id="PIRSF010372">
    <property type="entry name" value="PaiB"/>
    <property type="match status" value="1"/>
</dbReference>
<dbReference type="EMBL" id="JAPEUX010000004">
    <property type="protein sequence ID" value="KAJ4353680.1"/>
    <property type="molecule type" value="Genomic_DNA"/>
</dbReference>